<keyword evidence="12" id="KW-1185">Reference proteome</keyword>
<name>A0A8K0G2E8_IGNLU</name>
<sequence length="640" mass="72462">MIPIRYTRNLFLRAMCVIYLFSFISFYIQIPGLYGDNGILPARSVLENNKYKSWSAKVHYQPTLLWLAPFLGLDTQYALDVLALLGSFLAFTGFVSQKFCTIPLFAGIWSLYFSLYQIGQVFVSSQWDNLLLEAGFLSLLVAPLLPGRRRGSKRSPSDSISFWLVRWLLFRFILSAGVVKLLSGCPKWWGLSALSYYFESTVLPSPLSWYAHHLPIWLLRLGSVVVLVSELLMPFLFFIPIRSIRISGYSLQLFLQICAVLTGNFNFVNLLIVTLLLSLLDDQLFFGKSRNASGKWSSILGQIANVLVHAAIIYGVVVLFNLKLNGSQVDVRVGFTKDQFNVAVKQGLLVGIYIGLASLAVTIARSILYAVLETPGTFSKILSLLGTIFYGAIATLIFISSTVPLSALHSATNATVSPSLRTIHNRLGKLHIVNDYVLFTKMVGDNGRPEIVLEGANNIEGPWQEYHFLYKPGNVNHSLPFVAPYSPRLDWQMWWAAQSSYKDQPWILSLTHRLLDGRPEVLALLDRNHLPFQDKPPKFIRGVLYNYKYTPWSQRWQPSWWKREKIGEYFPPYSKDSSSLLDYLKARNLLPTPSKESVNHIWKQVLDSIRYVTSHLEATLLLWSVFTAGCAIITTTTKSK</sequence>
<feature type="transmembrane region" description="Helical" evidence="8">
    <location>
        <begin position="12"/>
        <end position="30"/>
    </location>
</feature>
<feature type="transmembrane region" description="Helical" evidence="8">
    <location>
        <begin position="217"/>
        <end position="241"/>
    </location>
</feature>
<dbReference type="InterPro" id="IPR009613">
    <property type="entry name" value="LMF"/>
</dbReference>
<feature type="domain" description="Lipase maturation factor 1/2 C-terminal" evidence="10">
    <location>
        <begin position="432"/>
        <end position="571"/>
    </location>
</feature>
<dbReference type="InterPro" id="IPR057434">
    <property type="entry name" value="LMF1/2_N"/>
</dbReference>
<evidence type="ECO:0000256" key="4">
    <source>
        <dbReference type="ARBA" id="ARBA00022824"/>
    </source>
</evidence>
<evidence type="ECO:0000256" key="3">
    <source>
        <dbReference type="ARBA" id="ARBA00022692"/>
    </source>
</evidence>
<comment type="caution">
    <text evidence="11">The sequence shown here is derived from an EMBL/GenBank/DDBJ whole genome shotgun (WGS) entry which is preliminary data.</text>
</comment>
<evidence type="ECO:0000256" key="1">
    <source>
        <dbReference type="ARBA" id="ARBA00004477"/>
    </source>
</evidence>
<accession>A0A8K0G2E8</accession>
<comment type="similarity">
    <text evidence="2 8">Belongs to the lipase maturation factor family.</text>
</comment>
<keyword evidence="4 8" id="KW-0256">Endoplasmic reticulum</keyword>
<evidence type="ECO:0000256" key="5">
    <source>
        <dbReference type="ARBA" id="ARBA00022989"/>
    </source>
</evidence>
<feature type="domain" description="Lipase maturation factor 1/2 N-terminal" evidence="9">
    <location>
        <begin position="124"/>
        <end position="285"/>
    </location>
</feature>
<reference evidence="11" key="1">
    <citation type="submission" date="2019-08" db="EMBL/GenBank/DDBJ databases">
        <title>The genome of the North American firefly Photinus pyralis.</title>
        <authorList>
            <consortium name="Photinus pyralis genome working group"/>
            <person name="Fallon T.R."/>
            <person name="Sander Lower S.E."/>
            <person name="Weng J.-K."/>
        </authorList>
    </citation>
    <scope>NUCLEOTIDE SEQUENCE</scope>
    <source>
        <strain evidence="11">TRF0915ILg1</strain>
        <tissue evidence="11">Whole body</tissue>
    </source>
</reference>
<feature type="transmembrane region" description="Helical" evidence="8">
    <location>
        <begin position="299"/>
        <end position="322"/>
    </location>
</feature>
<dbReference type="OrthoDB" id="434126at2759"/>
<evidence type="ECO:0000313" key="11">
    <source>
        <dbReference type="EMBL" id="KAF2883304.1"/>
    </source>
</evidence>
<keyword evidence="3 8" id="KW-0812">Transmembrane</keyword>
<feature type="transmembrane region" description="Helical" evidence="8">
    <location>
        <begin position="102"/>
        <end position="123"/>
    </location>
</feature>
<feature type="transmembrane region" description="Helical" evidence="8">
    <location>
        <begin position="77"/>
        <end position="95"/>
    </location>
</feature>
<keyword evidence="5 8" id="KW-1133">Transmembrane helix</keyword>
<dbReference type="Proteomes" id="UP000801492">
    <property type="component" value="Unassembled WGS sequence"/>
</dbReference>
<organism evidence="11 12">
    <name type="scientific">Ignelater luminosus</name>
    <name type="common">Cucubano</name>
    <name type="synonym">Pyrophorus luminosus</name>
    <dbReference type="NCBI Taxonomy" id="2038154"/>
    <lineage>
        <taxon>Eukaryota</taxon>
        <taxon>Metazoa</taxon>
        <taxon>Ecdysozoa</taxon>
        <taxon>Arthropoda</taxon>
        <taxon>Hexapoda</taxon>
        <taxon>Insecta</taxon>
        <taxon>Pterygota</taxon>
        <taxon>Neoptera</taxon>
        <taxon>Endopterygota</taxon>
        <taxon>Coleoptera</taxon>
        <taxon>Polyphaga</taxon>
        <taxon>Elateriformia</taxon>
        <taxon>Elateroidea</taxon>
        <taxon>Elateridae</taxon>
        <taxon>Agrypninae</taxon>
        <taxon>Pyrophorini</taxon>
        <taxon>Ignelater</taxon>
    </lineage>
</organism>
<dbReference type="InterPro" id="IPR057433">
    <property type="entry name" value="LMF1/2_C"/>
</dbReference>
<feature type="transmembrane region" description="Helical" evidence="8">
    <location>
        <begin position="168"/>
        <end position="189"/>
    </location>
</feature>
<dbReference type="GO" id="GO:0051604">
    <property type="term" value="P:protein maturation"/>
    <property type="evidence" value="ECO:0007669"/>
    <property type="project" value="InterPro"/>
</dbReference>
<feature type="transmembrane region" description="Helical" evidence="8">
    <location>
        <begin position="378"/>
        <end position="399"/>
    </location>
</feature>
<proteinExistence type="inferred from homology"/>
<evidence type="ECO:0000256" key="7">
    <source>
        <dbReference type="ARBA" id="ARBA00023180"/>
    </source>
</evidence>
<feature type="transmembrane region" description="Helical" evidence="8">
    <location>
        <begin position="253"/>
        <end position="279"/>
    </location>
</feature>
<dbReference type="PANTHER" id="PTHR14463">
    <property type="entry name" value="LIPASE MATURATION FACTOR"/>
    <property type="match status" value="1"/>
</dbReference>
<dbReference type="Pfam" id="PF25179">
    <property type="entry name" value="LMF1_C"/>
    <property type="match status" value="1"/>
</dbReference>
<keyword evidence="6 8" id="KW-0472">Membrane</keyword>
<dbReference type="PANTHER" id="PTHR14463:SF5">
    <property type="entry name" value="LIPASE MATURATION FACTOR 2"/>
    <property type="match status" value="1"/>
</dbReference>
<comment type="subcellular location">
    <subcellularLocation>
        <location evidence="1 8">Endoplasmic reticulum membrane</location>
        <topology evidence="1 8">Multi-pass membrane protein</topology>
    </subcellularLocation>
</comment>
<evidence type="ECO:0000256" key="2">
    <source>
        <dbReference type="ARBA" id="ARBA00005512"/>
    </source>
</evidence>
<dbReference type="GO" id="GO:0005789">
    <property type="term" value="C:endoplasmic reticulum membrane"/>
    <property type="evidence" value="ECO:0007669"/>
    <property type="project" value="UniProtKB-SubCell"/>
</dbReference>
<gene>
    <name evidence="11" type="ORF">ILUMI_22864</name>
</gene>
<feature type="transmembrane region" description="Helical" evidence="8">
    <location>
        <begin position="129"/>
        <end position="147"/>
    </location>
</feature>
<comment type="function">
    <text evidence="8">Involved in the maturation of specific proteins in the endoplasmic reticulum.</text>
</comment>
<evidence type="ECO:0000259" key="10">
    <source>
        <dbReference type="Pfam" id="PF25179"/>
    </source>
</evidence>
<evidence type="ECO:0000256" key="6">
    <source>
        <dbReference type="ARBA" id="ARBA00023136"/>
    </source>
</evidence>
<evidence type="ECO:0000259" key="9">
    <source>
        <dbReference type="Pfam" id="PF06762"/>
    </source>
</evidence>
<evidence type="ECO:0000256" key="8">
    <source>
        <dbReference type="RuleBase" id="RU361229"/>
    </source>
</evidence>
<dbReference type="EMBL" id="VTPC01090440">
    <property type="protein sequence ID" value="KAF2883304.1"/>
    <property type="molecule type" value="Genomic_DNA"/>
</dbReference>
<feature type="transmembrane region" description="Helical" evidence="8">
    <location>
        <begin position="347"/>
        <end position="372"/>
    </location>
</feature>
<evidence type="ECO:0000313" key="12">
    <source>
        <dbReference type="Proteomes" id="UP000801492"/>
    </source>
</evidence>
<keyword evidence="7" id="KW-0325">Glycoprotein</keyword>
<dbReference type="AlphaFoldDB" id="A0A8K0G2E8"/>
<protein>
    <recommendedName>
        <fullName evidence="8">Lipase maturation factor</fullName>
    </recommendedName>
</protein>
<dbReference type="Pfam" id="PF06762">
    <property type="entry name" value="LMF1"/>
    <property type="match status" value="1"/>
</dbReference>